<evidence type="ECO:0000313" key="6">
    <source>
        <dbReference type="EMBL" id="RLN99611.1"/>
    </source>
</evidence>
<dbReference type="InterPro" id="IPR036188">
    <property type="entry name" value="FAD/NAD-bd_sf"/>
</dbReference>
<dbReference type="PANTHER" id="PTHR48467:SF1">
    <property type="entry name" value="GLUTAMATE SYNTHASE 1 [NADH], CHLOROPLASTIC-LIKE"/>
    <property type="match status" value="1"/>
</dbReference>
<evidence type="ECO:0000256" key="1">
    <source>
        <dbReference type="ARBA" id="ARBA00001974"/>
    </source>
</evidence>
<dbReference type="Gene3D" id="3.40.50.720">
    <property type="entry name" value="NAD(P)-binding Rossmann-like Domain"/>
    <property type="match status" value="1"/>
</dbReference>
<comment type="cofactor">
    <cofactor evidence="1">
        <name>FAD</name>
        <dbReference type="ChEBI" id="CHEBI:57692"/>
    </cofactor>
</comment>
<proteinExistence type="predicted"/>
<keyword evidence="4" id="KW-0521">NADP</keyword>
<feature type="non-terminal residue" evidence="6">
    <location>
        <position position="77"/>
    </location>
</feature>
<sequence>MLLPNQLLAAGCFYRVGAIKVERNVLQGAPHHQRAVGAGAFETIPCGLVLRSIGYKSIPFAGVPFDVKRHVIPNVAG</sequence>
<dbReference type="PANTHER" id="PTHR48467">
    <property type="entry name" value="GLUTAMATE SYNTHASE 1 [NADH], CHLOROPLASTIC-LIKE"/>
    <property type="match status" value="1"/>
</dbReference>
<dbReference type="AlphaFoldDB" id="A0A9X8DL50"/>
<keyword evidence="5" id="KW-0560">Oxidoreductase</keyword>
<dbReference type="Gene3D" id="3.50.50.60">
    <property type="entry name" value="FAD/NAD(P)-binding domain"/>
    <property type="match status" value="1"/>
</dbReference>
<evidence type="ECO:0000313" key="7">
    <source>
        <dbReference type="Proteomes" id="UP000275652"/>
    </source>
</evidence>
<keyword evidence="2" id="KW-0285">Flavoprotein</keyword>
<name>A0A9X8DL50_APHAT</name>
<dbReference type="GO" id="GO:0016491">
    <property type="term" value="F:oxidoreductase activity"/>
    <property type="evidence" value="ECO:0007669"/>
    <property type="project" value="UniProtKB-KW"/>
</dbReference>
<dbReference type="EMBL" id="QUTI01048523">
    <property type="protein sequence ID" value="RLN99611.1"/>
    <property type="molecule type" value="Genomic_DNA"/>
</dbReference>
<gene>
    <name evidence="6" type="ORF">DYB28_004403</name>
</gene>
<evidence type="ECO:0000256" key="4">
    <source>
        <dbReference type="ARBA" id="ARBA00022857"/>
    </source>
</evidence>
<organism evidence="6 7">
    <name type="scientific">Aphanomyces astaci</name>
    <name type="common">Crayfish plague agent</name>
    <dbReference type="NCBI Taxonomy" id="112090"/>
    <lineage>
        <taxon>Eukaryota</taxon>
        <taxon>Sar</taxon>
        <taxon>Stramenopiles</taxon>
        <taxon>Oomycota</taxon>
        <taxon>Saprolegniomycetes</taxon>
        <taxon>Saprolegniales</taxon>
        <taxon>Verrucalvaceae</taxon>
        <taxon>Aphanomyces</taxon>
    </lineage>
</organism>
<reference evidence="6 7" key="1">
    <citation type="journal article" date="2018" name="J. Invertebr. Pathol.">
        <title>New genotyping method for the causative agent of crayfish plague (Aphanomyces astaci) based on whole genome data.</title>
        <authorList>
            <person name="Minardi D."/>
            <person name="Studholme D.J."/>
            <person name="van der Giezen M."/>
            <person name="Pretto T."/>
            <person name="Oidtmann B."/>
        </authorList>
    </citation>
    <scope>NUCLEOTIDE SEQUENCE [LARGE SCALE GENOMIC DNA]</scope>
    <source>
        <strain evidence="6 7">KB13</strain>
    </source>
</reference>
<evidence type="ECO:0000256" key="2">
    <source>
        <dbReference type="ARBA" id="ARBA00022630"/>
    </source>
</evidence>
<dbReference type="InterPro" id="IPR055275">
    <property type="entry name" value="Ferredox_Rdtase"/>
</dbReference>
<accession>A0A9X8DL50</accession>
<comment type="caution">
    <text evidence="6">The sequence shown here is derived from an EMBL/GenBank/DDBJ whole genome shotgun (WGS) entry which is preliminary data.</text>
</comment>
<dbReference type="Proteomes" id="UP000275652">
    <property type="component" value="Unassembled WGS sequence"/>
</dbReference>
<evidence type="ECO:0000256" key="5">
    <source>
        <dbReference type="ARBA" id="ARBA00023002"/>
    </source>
</evidence>
<evidence type="ECO:0000256" key="3">
    <source>
        <dbReference type="ARBA" id="ARBA00022827"/>
    </source>
</evidence>
<keyword evidence="3" id="KW-0274">FAD</keyword>
<protein>
    <submittedName>
        <fullName evidence="6">Uncharacterized protein</fullName>
    </submittedName>
</protein>